<reference evidence="1 2" key="1">
    <citation type="journal article" date="2022" name="Int. J. Syst. Evol. Microbiol.">
        <title>Miniphocaeibacter halophilus sp. nov., an ammonium-tolerant acetate-producing bacterium isolated from a biogas system.</title>
        <authorList>
            <person name="Schnurer A."/>
            <person name="Singh A."/>
            <person name="Bi S."/>
            <person name="Qiao W."/>
            <person name="Westerholm M."/>
        </authorList>
    </citation>
    <scope>NUCLEOTIDE SEQUENCE [LARGE SCALE GENOMIC DNA]</scope>
    <source>
        <strain evidence="1 2">AMB_01</strain>
    </source>
</reference>
<accession>A0AC61MS51</accession>
<dbReference type="EMBL" id="CP066744">
    <property type="protein sequence ID" value="QQK07143.1"/>
    <property type="molecule type" value="Genomic_DNA"/>
</dbReference>
<evidence type="ECO:0000313" key="1">
    <source>
        <dbReference type="EMBL" id="QQK07143.1"/>
    </source>
</evidence>
<gene>
    <name evidence="1" type="ORF">JFY71_07375</name>
</gene>
<protein>
    <submittedName>
        <fullName evidence="1">FMN-binding protein</fullName>
    </submittedName>
</protein>
<name>A0AC61MS51_9FIRM</name>
<evidence type="ECO:0000313" key="2">
    <source>
        <dbReference type="Proteomes" id="UP000595814"/>
    </source>
</evidence>
<proteinExistence type="predicted"/>
<dbReference type="Proteomes" id="UP000595814">
    <property type="component" value="Chromosome"/>
</dbReference>
<organism evidence="1 2">
    <name type="scientific">Miniphocaeibacter halophilus</name>
    <dbReference type="NCBI Taxonomy" id="2931922"/>
    <lineage>
        <taxon>Bacteria</taxon>
        <taxon>Bacillati</taxon>
        <taxon>Bacillota</taxon>
        <taxon>Tissierellia</taxon>
        <taxon>Tissierellales</taxon>
        <taxon>Peptoniphilaceae</taxon>
        <taxon>Miniphocaeibacter</taxon>
    </lineage>
</organism>
<keyword evidence="2" id="KW-1185">Reference proteome</keyword>
<sequence>MRNTVILAVKLFVITAVATAVLAVVNGMTSPIVTEREAKEYSDSLKEVFETADDFKSLSEIDKDKYTKVVEGNENIEDIVLAYSGGEEVGYVFKVNGKGYGGPITFVIGVDKEATILGYKVLISSETKGFGSQVAEEPFISSVVGNKIDQEIVSASNPSTDYDIQAISGTTLSVKGILSGLNGAVEALSELGI</sequence>